<feature type="transmembrane region" description="Helical" evidence="2">
    <location>
        <begin position="127"/>
        <end position="147"/>
    </location>
</feature>
<dbReference type="PANTHER" id="PTHR34980">
    <property type="entry name" value="INNER MEMBRANE PROTEIN-RELATED-RELATED"/>
    <property type="match status" value="1"/>
</dbReference>
<proteinExistence type="predicted"/>
<sequence length="242" mass="25884">MNSNPYDNNPYGSGPGGGPYGSGPGGQPSYGGSSPFGDSSQFGGQPGNGDNPFDNSPYAHNPFGAGAPSAPQRRKITEKDYRGTGQKPPLSQPLYGAGPVTAYTRFWKKFARFKGYASLSEYWWPQLINTLICFVLFVPSIVAVIMADIEAQRTFEATGYEVEPDVPALAIIGTLVSFLFLLVAAVPTLSSGWRRIQDAGMHGALIFLAFIPYLGGLINIVLCILPTKLTARQPGRDDLTGD</sequence>
<evidence type="ECO:0000313" key="3">
    <source>
        <dbReference type="EMBL" id="KXZ58908.1"/>
    </source>
</evidence>
<feature type="compositionally biased region" description="Gly residues" evidence="1">
    <location>
        <begin position="13"/>
        <end position="29"/>
    </location>
</feature>
<gene>
    <name evidence="3" type="ORF">Bravens_00780</name>
</gene>
<protein>
    <recommendedName>
        <fullName evidence="5">DUF805 domain-containing protein</fullName>
    </recommendedName>
</protein>
<dbReference type="Proteomes" id="UP000243589">
    <property type="component" value="Unassembled WGS sequence"/>
</dbReference>
<dbReference type="EMBL" id="LQQC01000008">
    <property type="protein sequence ID" value="KXZ58908.1"/>
    <property type="molecule type" value="Genomic_DNA"/>
</dbReference>
<accession>A0A150HAR1</accession>
<dbReference type="Pfam" id="PF05656">
    <property type="entry name" value="DUF805"/>
    <property type="match status" value="1"/>
</dbReference>
<dbReference type="InterPro" id="IPR008523">
    <property type="entry name" value="DUF805"/>
</dbReference>
<name>A0A150HAR1_9MICO</name>
<dbReference type="AlphaFoldDB" id="A0A150HAR1"/>
<keyword evidence="2" id="KW-0472">Membrane</keyword>
<feature type="region of interest" description="Disordered" evidence="1">
    <location>
        <begin position="1"/>
        <end position="73"/>
    </location>
</feature>
<dbReference type="RefSeq" id="WP_062020474.1">
    <property type="nucleotide sequence ID" value="NZ_LQQC01000008.1"/>
</dbReference>
<organism evidence="3 4">
    <name type="scientific">Brevibacterium ravenspurgense</name>
    <dbReference type="NCBI Taxonomy" id="479117"/>
    <lineage>
        <taxon>Bacteria</taxon>
        <taxon>Bacillati</taxon>
        <taxon>Actinomycetota</taxon>
        <taxon>Actinomycetes</taxon>
        <taxon>Micrococcales</taxon>
        <taxon>Brevibacteriaceae</taxon>
        <taxon>Brevibacterium</taxon>
    </lineage>
</organism>
<evidence type="ECO:0000256" key="2">
    <source>
        <dbReference type="SAM" id="Phobius"/>
    </source>
</evidence>
<evidence type="ECO:0000256" key="1">
    <source>
        <dbReference type="SAM" id="MobiDB-lite"/>
    </source>
</evidence>
<reference evidence="3 4" key="1">
    <citation type="submission" date="2016-01" db="EMBL/GenBank/DDBJ databases">
        <title>Use of Whole Genome Sequencing to ascertain that Brevibacterium massiliense (Roux, Raoult 2009) is a later heterotypic synonym of Brevibacterium ravenspurgense (Mages 2008).</title>
        <authorList>
            <person name="Bernier A.-M."/>
            <person name="Burdz T."/>
            <person name="Huynh C."/>
            <person name="Pachecho A.L."/>
            <person name="Wiebe D."/>
            <person name="Bonner C."/>
            <person name="Bernard K."/>
        </authorList>
    </citation>
    <scope>NUCLEOTIDE SEQUENCE [LARGE SCALE GENOMIC DNA]</scope>
    <source>
        <strain evidence="3 4">CCUG56047</strain>
    </source>
</reference>
<dbReference type="GO" id="GO:0005886">
    <property type="term" value="C:plasma membrane"/>
    <property type="evidence" value="ECO:0007669"/>
    <property type="project" value="TreeGrafter"/>
</dbReference>
<comment type="caution">
    <text evidence="3">The sequence shown here is derived from an EMBL/GenBank/DDBJ whole genome shotgun (WGS) entry which is preliminary data.</text>
</comment>
<evidence type="ECO:0008006" key="5">
    <source>
        <dbReference type="Google" id="ProtNLM"/>
    </source>
</evidence>
<evidence type="ECO:0000313" key="4">
    <source>
        <dbReference type="Proteomes" id="UP000243589"/>
    </source>
</evidence>
<dbReference type="PANTHER" id="PTHR34980:SF2">
    <property type="entry name" value="INNER MEMBRANE PROTEIN YHAH-RELATED"/>
    <property type="match status" value="1"/>
</dbReference>
<dbReference type="PATRIC" id="fig|479117.4.peg.780"/>
<feature type="transmembrane region" description="Helical" evidence="2">
    <location>
        <begin position="201"/>
        <end position="225"/>
    </location>
</feature>
<keyword evidence="4" id="KW-1185">Reference proteome</keyword>
<keyword evidence="2" id="KW-1133">Transmembrane helix</keyword>
<keyword evidence="2" id="KW-0812">Transmembrane</keyword>
<feature type="transmembrane region" description="Helical" evidence="2">
    <location>
        <begin position="168"/>
        <end position="189"/>
    </location>
</feature>